<evidence type="ECO:0000259" key="1">
    <source>
        <dbReference type="Pfam" id="PF00462"/>
    </source>
</evidence>
<dbReference type="Pfam" id="PF00462">
    <property type="entry name" value="Glutaredoxin"/>
    <property type="match status" value="1"/>
</dbReference>
<name>A0A2R4W2K0_THEAF</name>
<keyword evidence="3" id="KW-1185">Reference proteome</keyword>
<dbReference type="SUPFAM" id="SSF52833">
    <property type="entry name" value="Thioredoxin-like"/>
    <property type="match status" value="1"/>
</dbReference>
<accession>A0A2R4W2K0</accession>
<dbReference type="InterPro" id="IPR011767">
    <property type="entry name" value="GLR_AS"/>
</dbReference>
<evidence type="ECO:0000313" key="3">
    <source>
        <dbReference type="Proteomes" id="UP000244792"/>
    </source>
</evidence>
<protein>
    <submittedName>
        <fullName evidence="2">Glutaredoxin</fullName>
    </submittedName>
</protein>
<sequence>MAQITVYALSTCPYCKKAKALLKELGADFEAIDVDLLPKDEQNKILETVKKFADKCNPKVNPGFPTIVKGETIIVGFNEAKIKGLV</sequence>
<organism evidence="2 3">
    <name type="scientific">Thermodesulfobium acidiphilum</name>
    <dbReference type="NCBI Taxonomy" id="1794699"/>
    <lineage>
        <taxon>Bacteria</taxon>
        <taxon>Pseudomonadati</taxon>
        <taxon>Thermodesulfobiota</taxon>
        <taxon>Thermodesulfobiia</taxon>
        <taxon>Thermodesulfobiales</taxon>
        <taxon>Thermodesulfobiaceae</taxon>
        <taxon>Thermodesulfobium</taxon>
    </lineage>
</organism>
<gene>
    <name evidence="2" type="ORF">TDSAC_1590</name>
</gene>
<feature type="domain" description="Glutaredoxin" evidence="1">
    <location>
        <begin position="4"/>
        <end position="70"/>
    </location>
</feature>
<dbReference type="InterPro" id="IPR002109">
    <property type="entry name" value="Glutaredoxin"/>
</dbReference>
<evidence type="ECO:0000313" key="2">
    <source>
        <dbReference type="EMBL" id="AWB10926.1"/>
    </source>
</evidence>
<dbReference type="EMBL" id="CP020921">
    <property type="protein sequence ID" value="AWB10926.1"/>
    <property type="molecule type" value="Genomic_DNA"/>
</dbReference>
<dbReference type="KEGG" id="taci:TDSAC_1590"/>
<dbReference type="Proteomes" id="UP000244792">
    <property type="component" value="Chromosome"/>
</dbReference>
<dbReference type="PROSITE" id="PS51354">
    <property type="entry name" value="GLUTAREDOXIN_2"/>
    <property type="match status" value="1"/>
</dbReference>
<dbReference type="Gene3D" id="3.40.30.10">
    <property type="entry name" value="Glutaredoxin"/>
    <property type="match status" value="1"/>
</dbReference>
<dbReference type="PROSITE" id="PS00195">
    <property type="entry name" value="GLUTAREDOXIN_1"/>
    <property type="match status" value="1"/>
</dbReference>
<dbReference type="AlphaFoldDB" id="A0A2R4W2K0"/>
<reference evidence="2 3" key="1">
    <citation type="submission" date="2017-04" db="EMBL/GenBank/DDBJ databases">
        <title>Genomic insights into metabolism of Thermodesulfobium acidiphilum.</title>
        <authorList>
            <person name="Toshchakov S.V."/>
            <person name="Frolov E.N."/>
            <person name="Kublanov I.V."/>
            <person name="Samarov N.I."/>
            <person name="Novikov A."/>
            <person name="Lebedinsky A.V."/>
            <person name="Bonch-Osmolovskaya E.A."/>
            <person name="Chernyh N.A."/>
        </authorList>
    </citation>
    <scope>NUCLEOTIDE SEQUENCE [LARGE SCALE GENOMIC DNA]</scope>
    <source>
        <strain evidence="2 3">3127-1</strain>
    </source>
</reference>
<dbReference type="InterPro" id="IPR036249">
    <property type="entry name" value="Thioredoxin-like_sf"/>
</dbReference>
<dbReference type="RefSeq" id="WP_108309796.1">
    <property type="nucleotide sequence ID" value="NZ_CP020921.1"/>
</dbReference>
<dbReference type="CDD" id="cd02976">
    <property type="entry name" value="NrdH"/>
    <property type="match status" value="1"/>
</dbReference>
<proteinExistence type="predicted"/>
<dbReference type="OrthoDB" id="9795531at2"/>